<evidence type="ECO:0000256" key="3">
    <source>
        <dbReference type="ARBA" id="ARBA00022692"/>
    </source>
</evidence>
<organism evidence="6 7">
    <name type="scientific">Algimonas arctica</name>
    <dbReference type="NCBI Taxonomy" id="1479486"/>
    <lineage>
        <taxon>Bacteria</taxon>
        <taxon>Pseudomonadati</taxon>
        <taxon>Pseudomonadota</taxon>
        <taxon>Alphaproteobacteria</taxon>
        <taxon>Maricaulales</taxon>
        <taxon>Robiginitomaculaceae</taxon>
        <taxon>Algimonas</taxon>
    </lineage>
</organism>
<evidence type="ECO:0000256" key="2">
    <source>
        <dbReference type="ARBA" id="ARBA00008854"/>
    </source>
</evidence>
<keyword evidence="4" id="KW-1133">Transmembrane helix</keyword>
<keyword evidence="7" id="KW-1185">Reference proteome</keyword>
<comment type="similarity">
    <text evidence="2">Belongs to the LemA family.</text>
</comment>
<dbReference type="SUPFAM" id="SSF140478">
    <property type="entry name" value="LemA-like"/>
    <property type="match status" value="1"/>
</dbReference>
<evidence type="ECO:0000256" key="4">
    <source>
        <dbReference type="ARBA" id="ARBA00022989"/>
    </source>
</evidence>
<reference evidence="6" key="2">
    <citation type="submission" date="2020-09" db="EMBL/GenBank/DDBJ databases">
        <authorList>
            <person name="Sun Q."/>
            <person name="Kim S."/>
        </authorList>
    </citation>
    <scope>NUCLEOTIDE SEQUENCE</scope>
    <source>
        <strain evidence="6">KCTC 32513</strain>
    </source>
</reference>
<keyword evidence="3" id="KW-0812">Transmembrane</keyword>
<proteinExistence type="inferred from homology"/>
<evidence type="ECO:0000313" key="6">
    <source>
        <dbReference type="EMBL" id="GHB02919.1"/>
    </source>
</evidence>
<keyword evidence="5" id="KW-0472">Membrane</keyword>
<dbReference type="PANTHER" id="PTHR34478:SF1">
    <property type="entry name" value="PROTEIN LEMA"/>
    <property type="match status" value="1"/>
</dbReference>
<sequence>MLVIALILGLVLIIWGVLLFNKLVGLRQMANNGWSDIAVQLKRRADLIPRLVETVKGYAAHERGIFDDVIRARNAALSAGDDIDARGSAEGAVSRGTSRLFALAEDYPELKANENFLDLQNDLSDTEDTIEMARRFYNGAVRELNTAVETVPSNLIARPFGFTKKPYFEISEADAAAPIITFDT</sequence>
<dbReference type="GO" id="GO:0016020">
    <property type="term" value="C:membrane"/>
    <property type="evidence" value="ECO:0007669"/>
    <property type="project" value="UniProtKB-SubCell"/>
</dbReference>
<evidence type="ECO:0000256" key="5">
    <source>
        <dbReference type="ARBA" id="ARBA00023136"/>
    </source>
</evidence>
<evidence type="ECO:0000256" key="1">
    <source>
        <dbReference type="ARBA" id="ARBA00004167"/>
    </source>
</evidence>
<reference evidence="6" key="1">
    <citation type="journal article" date="2014" name="Int. J. Syst. Evol. Microbiol.">
        <title>Complete genome sequence of Corynebacterium casei LMG S-19264T (=DSM 44701T), isolated from a smear-ripened cheese.</title>
        <authorList>
            <consortium name="US DOE Joint Genome Institute (JGI-PGF)"/>
            <person name="Walter F."/>
            <person name="Albersmeier A."/>
            <person name="Kalinowski J."/>
            <person name="Ruckert C."/>
        </authorList>
    </citation>
    <scope>NUCLEOTIDE SEQUENCE</scope>
    <source>
        <strain evidence="6">KCTC 32513</strain>
    </source>
</reference>
<protein>
    <submittedName>
        <fullName evidence="6">Membrane protein</fullName>
    </submittedName>
</protein>
<dbReference type="Pfam" id="PF04011">
    <property type="entry name" value="LemA"/>
    <property type="match status" value="1"/>
</dbReference>
<evidence type="ECO:0000313" key="7">
    <source>
        <dbReference type="Proteomes" id="UP000634004"/>
    </source>
</evidence>
<dbReference type="Proteomes" id="UP000634004">
    <property type="component" value="Unassembled WGS sequence"/>
</dbReference>
<dbReference type="AlphaFoldDB" id="A0A8J3G3E3"/>
<accession>A0A8J3G3E3</accession>
<comment type="caution">
    <text evidence="6">The sequence shown here is derived from an EMBL/GenBank/DDBJ whole genome shotgun (WGS) entry which is preliminary data.</text>
</comment>
<dbReference type="InterPro" id="IPR007156">
    <property type="entry name" value="MamQ_LemA"/>
</dbReference>
<dbReference type="RefSeq" id="WP_189499333.1">
    <property type="nucleotide sequence ID" value="NZ_BMZH01000015.1"/>
</dbReference>
<comment type="subcellular location">
    <subcellularLocation>
        <location evidence="1">Membrane</location>
        <topology evidence="1">Single-pass membrane protein</topology>
    </subcellularLocation>
</comment>
<dbReference type="Gene3D" id="1.20.1440.20">
    <property type="entry name" value="LemA-like domain"/>
    <property type="match status" value="1"/>
</dbReference>
<dbReference type="EMBL" id="BMZH01000015">
    <property type="protein sequence ID" value="GHB02919.1"/>
    <property type="molecule type" value="Genomic_DNA"/>
</dbReference>
<gene>
    <name evidence="6" type="ORF">GCM10009069_27110</name>
</gene>
<name>A0A8J3G3E3_9PROT</name>
<dbReference type="PANTHER" id="PTHR34478">
    <property type="entry name" value="PROTEIN LEMA"/>
    <property type="match status" value="1"/>
</dbReference>
<dbReference type="InterPro" id="IPR023353">
    <property type="entry name" value="LemA-like_dom_sf"/>
</dbReference>